<organism evidence="2 3">
    <name type="scientific">Hohenbuehelia grisea</name>
    <dbReference type="NCBI Taxonomy" id="104357"/>
    <lineage>
        <taxon>Eukaryota</taxon>
        <taxon>Fungi</taxon>
        <taxon>Dikarya</taxon>
        <taxon>Basidiomycota</taxon>
        <taxon>Agaricomycotina</taxon>
        <taxon>Agaricomycetes</taxon>
        <taxon>Agaricomycetidae</taxon>
        <taxon>Agaricales</taxon>
        <taxon>Pleurotineae</taxon>
        <taxon>Pleurotaceae</taxon>
        <taxon>Hohenbuehelia</taxon>
    </lineage>
</organism>
<comment type="caution">
    <text evidence="2">The sequence shown here is derived from an EMBL/GenBank/DDBJ whole genome shotgun (WGS) entry which is preliminary data.</text>
</comment>
<gene>
    <name evidence="2" type="ORF">HGRIS_010395</name>
</gene>
<proteinExistence type="predicted"/>
<evidence type="ECO:0000313" key="2">
    <source>
        <dbReference type="EMBL" id="KAL0950446.1"/>
    </source>
</evidence>
<name>A0ABR3J473_9AGAR</name>
<sequence length="53" mass="5564">MTVPPAPEQRPNNRAPGRYSDSDLVASISVFAVAHTVACANSNKPNPLVNASM</sequence>
<evidence type="ECO:0000256" key="1">
    <source>
        <dbReference type="SAM" id="MobiDB-lite"/>
    </source>
</evidence>
<feature type="region of interest" description="Disordered" evidence="1">
    <location>
        <begin position="1"/>
        <end position="20"/>
    </location>
</feature>
<reference evidence="3" key="1">
    <citation type="submission" date="2024-06" db="EMBL/GenBank/DDBJ databases">
        <title>Multi-omics analyses provide insights into the biosynthesis of the anticancer antibiotic pleurotin in Hohenbuehelia grisea.</title>
        <authorList>
            <person name="Weaver J.A."/>
            <person name="Alberti F."/>
        </authorList>
    </citation>
    <scope>NUCLEOTIDE SEQUENCE [LARGE SCALE GENOMIC DNA]</scope>
    <source>
        <strain evidence="3">T-177</strain>
    </source>
</reference>
<dbReference type="Proteomes" id="UP001556367">
    <property type="component" value="Unassembled WGS sequence"/>
</dbReference>
<evidence type="ECO:0000313" key="3">
    <source>
        <dbReference type="Proteomes" id="UP001556367"/>
    </source>
</evidence>
<accession>A0ABR3J473</accession>
<protein>
    <submittedName>
        <fullName evidence="2">Uncharacterized protein</fullName>
    </submittedName>
</protein>
<keyword evidence="3" id="KW-1185">Reference proteome</keyword>
<dbReference type="EMBL" id="JASNQZ010000012">
    <property type="protein sequence ID" value="KAL0950446.1"/>
    <property type="molecule type" value="Genomic_DNA"/>
</dbReference>